<feature type="region of interest" description="Disordered" evidence="1">
    <location>
        <begin position="1"/>
        <end position="29"/>
    </location>
</feature>
<feature type="compositionally biased region" description="Pro residues" evidence="1">
    <location>
        <begin position="1"/>
        <end position="10"/>
    </location>
</feature>
<dbReference type="AlphaFoldDB" id="A0A0A8YSJ9"/>
<feature type="compositionally biased region" description="Polar residues" evidence="1">
    <location>
        <begin position="14"/>
        <end position="28"/>
    </location>
</feature>
<name>A0A0A8YSJ9_ARUDO</name>
<evidence type="ECO:0000256" key="1">
    <source>
        <dbReference type="SAM" id="MobiDB-lite"/>
    </source>
</evidence>
<reference evidence="2" key="2">
    <citation type="journal article" date="2015" name="Data Brief">
        <title>Shoot transcriptome of the giant reed, Arundo donax.</title>
        <authorList>
            <person name="Barrero R.A."/>
            <person name="Guerrero F.D."/>
            <person name="Moolhuijzen P."/>
            <person name="Goolsby J.A."/>
            <person name="Tidwell J."/>
            <person name="Bellgard S.E."/>
            <person name="Bellgard M.I."/>
        </authorList>
    </citation>
    <scope>NUCLEOTIDE SEQUENCE</scope>
    <source>
        <tissue evidence="2">Shoot tissue taken approximately 20 cm above the soil surface</tissue>
    </source>
</reference>
<protein>
    <submittedName>
        <fullName evidence="2">Uncharacterized protein</fullName>
    </submittedName>
</protein>
<evidence type="ECO:0000313" key="2">
    <source>
        <dbReference type="EMBL" id="JAD25452.1"/>
    </source>
</evidence>
<reference evidence="2" key="1">
    <citation type="submission" date="2014-09" db="EMBL/GenBank/DDBJ databases">
        <authorList>
            <person name="Magalhaes I.L.F."/>
            <person name="Oliveira U."/>
            <person name="Santos F.R."/>
            <person name="Vidigal T.H.D.A."/>
            <person name="Brescovit A.D."/>
            <person name="Santos A.J."/>
        </authorList>
    </citation>
    <scope>NUCLEOTIDE SEQUENCE</scope>
    <source>
        <tissue evidence="2">Shoot tissue taken approximately 20 cm above the soil surface</tissue>
    </source>
</reference>
<proteinExistence type="predicted"/>
<accession>A0A0A8YSJ9</accession>
<dbReference type="EMBL" id="GBRH01272443">
    <property type="protein sequence ID" value="JAD25452.1"/>
    <property type="molecule type" value="Transcribed_RNA"/>
</dbReference>
<sequence>MSARSPPPPRRAATTHSGRNTPSSTSGRSELCHGVLGACLPDLIVILLLPIFFECVLPVRSYRSTSLLLCVLVRVIN</sequence>
<organism evidence="2">
    <name type="scientific">Arundo donax</name>
    <name type="common">Giant reed</name>
    <name type="synonym">Donax arundinaceus</name>
    <dbReference type="NCBI Taxonomy" id="35708"/>
    <lineage>
        <taxon>Eukaryota</taxon>
        <taxon>Viridiplantae</taxon>
        <taxon>Streptophyta</taxon>
        <taxon>Embryophyta</taxon>
        <taxon>Tracheophyta</taxon>
        <taxon>Spermatophyta</taxon>
        <taxon>Magnoliopsida</taxon>
        <taxon>Liliopsida</taxon>
        <taxon>Poales</taxon>
        <taxon>Poaceae</taxon>
        <taxon>PACMAD clade</taxon>
        <taxon>Arundinoideae</taxon>
        <taxon>Arundineae</taxon>
        <taxon>Arundo</taxon>
    </lineage>
</organism>